<organism evidence="2 3">
    <name type="scientific">Modicisalibacter luteus</name>
    <dbReference type="NCBI Taxonomy" id="453962"/>
    <lineage>
        <taxon>Bacteria</taxon>
        <taxon>Pseudomonadati</taxon>
        <taxon>Pseudomonadota</taxon>
        <taxon>Gammaproteobacteria</taxon>
        <taxon>Oceanospirillales</taxon>
        <taxon>Halomonadaceae</taxon>
        <taxon>Modicisalibacter</taxon>
    </lineage>
</organism>
<evidence type="ECO:0000313" key="3">
    <source>
        <dbReference type="Proteomes" id="UP001595640"/>
    </source>
</evidence>
<sequence length="55" mass="6580">MRLARLSRFMARFDTYRHRHSTRRCLMALDDRLLKDIGLSRADALREGSKPFWKG</sequence>
<protein>
    <submittedName>
        <fullName evidence="2">DUF1127 domain-containing protein</fullName>
    </submittedName>
</protein>
<dbReference type="Proteomes" id="UP001595640">
    <property type="component" value="Unassembled WGS sequence"/>
</dbReference>
<feature type="domain" description="YjiS-like" evidence="1">
    <location>
        <begin position="10"/>
        <end position="44"/>
    </location>
</feature>
<name>A0ABV7LXP7_9GAMM</name>
<keyword evidence="3" id="KW-1185">Reference proteome</keyword>
<comment type="caution">
    <text evidence="2">The sequence shown here is derived from an EMBL/GenBank/DDBJ whole genome shotgun (WGS) entry which is preliminary data.</text>
</comment>
<dbReference type="RefSeq" id="WP_019019938.1">
    <property type="nucleotide sequence ID" value="NZ_BMXD01000011.1"/>
</dbReference>
<gene>
    <name evidence="2" type="ORF">ACFOEI_03740</name>
</gene>
<evidence type="ECO:0000313" key="2">
    <source>
        <dbReference type="EMBL" id="MFC3291184.1"/>
    </source>
</evidence>
<dbReference type="EMBL" id="JBHRUH010000006">
    <property type="protein sequence ID" value="MFC3291184.1"/>
    <property type="molecule type" value="Genomic_DNA"/>
</dbReference>
<dbReference type="InterPro" id="IPR009506">
    <property type="entry name" value="YjiS-like"/>
</dbReference>
<accession>A0ABV7LXP7</accession>
<proteinExistence type="predicted"/>
<dbReference type="Pfam" id="PF06568">
    <property type="entry name" value="YjiS-like"/>
    <property type="match status" value="1"/>
</dbReference>
<evidence type="ECO:0000259" key="1">
    <source>
        <dbReference type="Pfam" id="PF06568"/>
    </source>
</evidence>
<reference evidence="3" key="1">
    <citation type="journal article" date="2019" name="Int. J. Syst. Evol. Microbiol.">
        <title>The Global Catalogue of Microorganisms (GCM) 10K type strain sequencing project: providing services to taxonomists for standard genome sequencing and annotation.</title>
        <authorList>
            <consortium name="The Broad Institute Genomics Platform"/>
            <consortium name="The Broad Institute Genome Sequencing Center for Infectious Disease"/>
            <person name="Wu L."/>
            <person name="Ma J."/>
        </authorList>
    </citation>
    <scope>NUCLEOTIDE SEQUENCE [LARGE SCALE GENOMIC DNA]</scope>
    <source>
        <strain evidence="3">KCTC 12847</strain>
    </source>
</reference>